<organism evidence="2">
    <name type="scientific">freshwater metagenome</name>
    <dbReference type="NCBI Taxonomy" id="449393"/>
    <lineage>
        <taxon>unclassified sequences</taxon>
        <taxon>metagenomes</taxon>
        <taxon>ecological metagenomes</taxon>
    </lineage>
</organism>
<dbReference type="PANTHER" id="PTHR30576:SF0">
    <property type="entry name" value="UNDECAPRENYL-PHOSPHATE N-ACETYLGALACTOSAMINYL 1-PHOSPHATE TRANSFERASE-RELATED"/>
    <property type="match status" value="1"/>
</dbReference>
<evidence type="ECO:0000259" key="1">
    <source>
        <dbReference type="Pfam" id="PF02397"/>
    </source>
</evidence>
<proteinExistence type="predicted"/>
<protein>
    <submittedName>
        <fullName evidence="2">Unannotated protein</fullName>
    </submittedName>
</protein>
<dbReference type="Pfam" id="PF02397">
    <property type="entry name" value="Bac_transf"/>
    <property type="match status" value="1"/>
</dbReference>
<dbReference type="AlphaFoldDB" id="A0A6J6QMJ2"/>
<dbReference type="GO" id="GO:0016780">
    <property type="term" value="F:phosphotransferase activity, for other substituted phosphate groups"/>
    <property type="evidence" value="ECO:0007669"/>
    <property type="project" value="TreeGrafter"/>
</dbReference>
<dbReference type="InterPro" id="IPR003362">
    <property type="entry name" value="Bact_transf"/>
</dbReference>
<feature type="domain" description="Bacterial sugar transferase" evidence="1">
    <location>
        <begin position="3"/>
        <end position="179"/>
    </location>
</feature>
<sequence length="194" mass="21565">MNRALDAAIAGLGLIVASPILAVAALAVKLEDRGPVIYRQTRVGKNGVDFELLKLRTMVVGAEKKGAGFAVDKGDSRITRSGAILRRLSIDELPQLWNVLRGEMSLIGPRPTLRYQVDEYTPRQRRRLEVRPGLTGWAQIHGRAALPWAERIELDVWYVEHRSWRVDLVILVRTPLTLFGGTYRGSTGGWTQGG</sequence>
<gene>
    <name evidence="2" type="ORF">UFOPK2399_01948</name>
</gene>
<name>A0A6J6QMJ2_9ZZZZ</name>
<reference evidence="2" key="1">
    <citation type="submission" date="2020-05" db="EMBL/GenBank/DDBJ databases">
        <authorList>
            <person name="Chiriac C."/>
            <person name="Salcher M."/>
            <person name="Ghai R."/>
            <person name="Kavagutti S V."/>
        </authorList>
    </citation>
    <scope>NUCLEOTIDE SEQUENCE</scope>
</reference>
<dbReference type="EMBL" id="CAEZXP010000010">
    <property type="protein sequence ID" value="CAB4710215.1"/>
    <property type="molecule type" value="Genomic_DNA"/>
</dbReference>
<dbReference type="PANTHER" id="PTHR30576">
    <property type="entry name" value="COLANIC BIOSYNTHESIS UDP-GLUCOSE LIPID CARRIER TRANSFERASE"/>
    <property type="match status" value="1"/>
</dbReference>
<evidence type="ECO:0000313" key="2">
    <source>
        <dbReference type="EMBL" id="CAB4710215.1"/>
    </source>
</evidence>
<accession>A0A6J6QMJ2</accession>